<feature type="chain" id="PRO_5003868325" evidence="5">
    <location>
        <begin position="21"/>
        <end position="81"/>
    </location>
</feature>
<dbReference type="InParanoid" id="K3X208"/>
<dbReference type="OMA" id="KQDGECK"/>
<evidence type="ECO:0000313" key="7">
    <source>
        <dbReference type="Proteomes" id="UP000019132"/>
    </source>
</evidence>
<evidence type="ECO:0000256" key="1">
    <source>
        <dbReference type="ARBA" id="ARBA00004613"/>
    </source>
</evidence>
<dbReference type="Proteomes" id="UP000019132">
    <property type="component" value="Unassembled WGS sequence"/>
</dbReference>
<dbReference type="VEuPathDB" id="FungiDB:PYU1_G011232"/>
<dbReference type="Pfam" id="PF05630">
    <property type="entry name" value="NPP1"/>
    <property type="match status" value="1"/>
</dbReference>
<evidence type="ECO:0000256" key="4">
    <source>
        <dbReference type="ARBA" id="ARBA00023026"/>
    </source>
</evidence>
<comment type="similarity">
    <text evidence="2">Belongs to the Necrosis inducing protein (NPP1) family.</text>
</comment>
<keyword evidence="3" id="KW-0964">Secreted</keyword>
<accession>K3X208</accession>
<dbReference type="EMBL" id="GL376562">
    <property type="status" value="NOT_ANNOTATED_CDS"/>
    <property type="molecule type" value="Genomic_DNA"/>
</dbReference>
<keyword evidence="5" id="KW-0732">Signal</keyword>
<evidence type="ECO:0000256" key="5">
    <source>
        <dbReference type="SAM" id="SignalP"/>
    </source>
</evidence>
<comment type="subcellular location">
    <subcellularLocation>
        <location evidence="1">Secreted</location>
    </subcellularLocation>
</comment>
<evidence type="ECO:0000256" key="3">
    <source>
        <dbReference type="ARBA" id="ARBA00022525"/>
    </source>
</evidence>
<keyword evidence="4" id="KW-0843">Virulence</keyword>
<dbReference type="PANTHER" id="PTHR33657:SF8">
    <property type="entry name" value="DOMAIN PROTEIN, PUTATIVE (AFU_ORTHOLOGUE AFUA_5G00600)-RELATED"/>
    <property type="match status" value="1"/>
</dbReference>
<name>K3X208_GLOUD</name>
<reference evidence="6" key="3">
    <citation type="submission" date="2015-02" db="UniProtKB">
        <authorList>
            <consortium name="EnsemblProtists"/>
        </authorList>
    </citation>
    <scope>IDENTIFICATION</scope>
    <source>
        <strain evidence="6">DAOM BR144</strain>
    </source>
</reference>
<organism evidence="6 7">
    <name type="scientific">Globisporangium ultimum (strain ATCC 200006 / CBS 805.95 / DAOM BR144)</name>
    <name type="common">Pythium ultimum</name>
    <dbReference type="NCBI Taxonomy" id="431595"/>
    <lineage>
        <taxon>Eukaryota</taxon>
        <taxon>Sar</taxon>
        <taxon>Stramenopiles</taxon>
        <taxon>Oomycota</taxon>
        <taxon>Peronosporomycetes</taxon>
        <taxon>Pythiales</taxon>
        <taxon>Pythiaceae</taxon>
        <taxon>Globisporangium</taxon>
    </lineage>
</organism>
<reference evidence="7" key="1">
    <citation type="journal article" date="2010" name="Genome Biol.">
        <title>Genome sequence of the necrotrophic plant pathogen Pythium ultimum reveals original pathogenicity mechanisms and effector repertoire.</title>
        <authorList>
            <person name="Levesque C.A."/>
            <person name="Brouwer H."/>
            <person name="Cano L."/>
            <person name="Hamilton J.P."/>
            <person name="Holt C."/>
            <person name="Huitema E."/>
            <person name="Raffaele S."/>
            <person name="Robideau G.P."/>
            <person name="Thines M."/>
            <person name="Win J."/>
            <person name="Zerillo M.M."/>
            <person name="Beakes G.W."/>
            <person name="Boore J.L."/>
            <person name="Busam D."/>
            <person name="Dumas B."/>
            <person name="Ferriera S."/>
            <person name="Fuerstenberg S.I."/>
            <person name="Gachon C.M."/>
            <person name="Gaulin E."/>
            <person name="Govers F."/>
            <person name="Grenville-Briggs L."/>
            <person name="Horner N."/>
            <person name="Hostetler J."/>
            <person name="Jiang R.H."/>
            <person name="Johnson J."/>
            <person name="Krajaejun T."/>
            <person name="Lin H."/>
            <person name="Meijer H.J."/>
            <person name="Moore B."/>
            <person name="Morris P."/>
            <person name="Phuntmart V."/>
            <person name="Puiu D."/>
            <person name="Shetty J."/>
            <person name="Stajich J.E."/>
            <person name="Tripathy S."/>
            <person name="Wawra S."/>
            <person name="van West P."/>
            <person name="Whitty B.R."/>
            <person name="Coutinho P.M."/>
            <person name="Henrissat B."/>
            <person name="Martin F."/>
            <person name="Thomas P.D."/>
            <person name="Tyler B.M."/>
            <person name="De Vries R.P."/>
            <person name="Kamoun S."/>
            <person name="Yandell M."/>
            <person name="Tisserat N."/>
            <person name="Buell C.R."/>
        </authorList>
    </citation>
    <scope>NUCLEOTIDE SEQUENCE</scope>
    <source>
        <strain evidence="7">DAOM:BR144</strain>
    </source>
</reference>
<sequence length="81" mass="8210">MKFTCTLLVSALAAIVAVQAGSISHDQVVPFAEPTPSSISEKAAIKFKPQIHISNGCHPYPAVDAAGNTSGGLKPSGSYGA</sequence>
<reference evidence="7" key="2">
    <citation type="submission" date="2010-04" db="EMBL/GenBank/DDBJ databases">
        <authorList>
            <person name="Buell R."/>
            <person name="Hamilton J."/>
            <person name="Hostetler J."/>
        </authorList>
    </citation>
    <scope>NUCLEOTIDE SEQUENCE [LARGE SCALE GENOMIC DNA]</scope>
    <source>
        <strain evidence="7">DAOM:BR144</strain>
    </source>
</reference>
<proteinExistence type="inferred from homology"/>
<dbReference type="PANTHER" id="PTHR33657">
    <property type="entry name" value="DOMAIN PROTEIN, PUTATIVE (AFU_ORTHOLOGUE AFUA_5G00600)-RELATED"/>
    <property type="match status" value="1"/>
</dbReference>
<dbReference type="InterPro" id="IPR008701">
    <property type="entry name" value="NPP1"/>
</dbReference>
<dbReference type="EnsemblProtists" id="PYU1_T011257">
    <property type="protein sequence ID" value="PYU1_T011257"/>
    <property type="gene ID" value="PYU1_G011232"/>
</dbReference>
<evidence type="ECO:0000313" key="6">
    <source>
        <dbReference type="EnsemblProtists" id="PYU1_T011257"/>
    </source>
</evidence>
<feature type="signal peptide" evidence="5">
    <location>
        <begin position="1"/>
        <end position="20"/>
    </location>
</feature>
<dbReference type="GO" id="GO:0005576">
    <property type="term" value="C:extracellular region"/>
    <property type="evidence" value="ECO:0007669"/>
    <property type="project" value="UniProtKB-SubCell"/>
</dbReference>
<dbReference type="AlphaFoldDB" id="K3X208"/>
<dbReference type="HOGENOM" id="CLU_2579152_0_0_1"/>
<evidence type="ECO:0000256" key="2">
    <source>
        <dbReference type="ARBA" id="ARBA00009520"/>
    </source>
</evidence>
<keyword evidence="7" id="KW-1185">Reference proteome</keyword>
<protein>
    <submittedName>
        <fullName evidence="6">Uncharacterized protein</fullName>
    </submittedName>
</protein>